<dbReference type="PANTHER" id="PTHR13800">
    <property type="entry name" value="TRANSIENT RECEPTOR POTENTIAL CATION CHANNEL, SUBFAMILY M, MEMBER 6"/>
    <property type="match status" value="1"/>
</dbReference>
<feature type="non-terminal residue" evidence="2">
    <location>
        <position position="309"/>
    </location>
</feature>
<dbReference type="AlphaFoldDB" id="A0AAN5I3W7"/>
<keyword evidence="3" id="KW-1185">Reference proteome</keyword>
<dbReference type="GO" id="GO:0030001">
    <property type="term" value="P:metal ion transport"/>
    <property type="evidence" value="ECO:0007669"/>
    <property type="project" value="TreeGrafter"/>
</dbReference>
<keyword evidence="1" id="KW-0812">Transmembrane</keyword>
<keyword evidence="1" id="KW-0472">Membrane</keyword>
<proteinExistence type="predicted"/>
<organism evidence="2 3">
    <name type="scientific">Pristionchus mayeri</name>
    <dbReference type="NCBI Taxonomy" id="1317129"/>
    <lineage>
        <taxon>Eukaryota</taxon>
        <taxon>Metazoa</taxon>
        <taxon>Ecdysozoa</taxon>
        <taxon>Nematoda</taxon>
        <taxon>Chromadorea</taxon>
        <taxon>Rhabditida</taxon>
        <taxon>Rhabditina</taxon>
        <taxon>Diplogasteromorpha</taxon>
        <taxon>Diplogasteroidea</taxon>
        <taxon>Neodiplogasteridae</taxon>
        <taxon>Pristionchus</taxon>
    </lineage>
</organism>
<evidence type="ECO:0000313" key="2">
    <source>
        <dbReference type="EMBL" id="GMR51118.1"/>
    </source>
</evidence>
<sequence length="309" mass="36383">MSSTDNHANPATSIEIGTEECEVLGCVRRLEQRECLFQTYFFDGEKIDNLPERILADINKYVDEIFSIQDLRSRKRDLAIVAVHAVYCSKELTRNECPTGLIGDLLICYILRFKEGEIVDLLQREFNHGDELSNLIMSTDYTKSNANSPYSFRYLLDIAMFAKCEKLLNHSVSRRFAHERWTPRISIKRYHFLFAYFTIIPIWFIKFRQPPLDNDYIPSECTALSNRSLETDTGLTKWAKLRIFYSSPCSNFFVHNVFYFIYIFLYAAVLIRKPRYNYEDLAQFNDFRLSIALYIWQAAYIVEFSILHS</sequence>
<protein>
    <submittedName>
        <fullName evidence="2">Uncharacterized protein</fullName>
    </submittedName>
</protein>
<dbReference type="InterPro" id="IPR050927">
    <property type="entry name" value="TRPM"/>
</dbReference>
<evidence type="ECO:0000313" key="3">
    <source>
        <dbReference type="Proteomes" id="UP001328107"/>
    </source>
</evidence>
<dbReference type="GO" id="GO:0005886">
    <property type="term" value="C:plasma membrane"/>
    <property type="evidence" value="ECO:0007669"/>
    <property type="project" value="TreeGrafter"/>
</dbReference>
<feature type="transmembrane region" description="Helical" evidence="1">
    <location>
        <begin position="252"/>
        <end position="271"/>
    </location>
</feature>
<reference evidence="3" key="1">
    <citation type="submission" date="2022-10" db="EMBL/GenBank/DDBJ databases">
        <title>Genome assembly of Pristionchus species.</title>
        <authorList>
            <person name="Yoshida K."/>
            <person name="Sommer R.J."/>
        </authorList>
    </citation>
    <scope>NUCLEOTIDE SEQUENCE [LARGE SCALE GENOMIC DNA]</scope>
    <source>
        <strain evidence="3">RS5460</strain>
    </source>
</reference>
<name>A0AAN5I3W7_9BILA</name>
<keyword evidence="1" id="KW-1133">Transmembrane helix</keyword>
<dbReference type="PANTHER" id="PTHR13800:SF43">
    <property type="entry name" value="ION_TRANS DOMAIN-CONTAINING PROTEIN"/>
    <property type="match status" value="1"/>
</dbReference>
<comment type="caution">
    <text evidence="2">The sequence shown here is derived from an EMBL/GenBank/DDBJ whole genome shotgun (WGS) entry which is preliminary data.</text>
</comment>
<feature type="transmembrane region" description="Helical" evidence="1">
    <location>
        <begin position="190"/>
        <end position="207"/>
    </location>
</feature>
<accession>A0AAN5I3W7</accession>
<evidence type="ECO:0000256" key="1">
    <source>
        <dbReference type="SAM" id="Phobius"/>
    </source>
</evidence>
<dbReference type="GO" id="GO:0005261">
    <property type="term" value="F:monoatomic cation channel activity"/>
    <property type="evidence" value="ECO:0007669"/>
    <property type="project" value="TreeGrafter"/>
</dbReference>
<dbReference type="EMBL" id="BTRK01000005">
    <property type="protein sequence ID" value="GMR51118.1"/>
    <property type="molecule type" value="Genomic_DNA"/>
</dbReference>
<dbReference type="Proteomes" id="UP001328107">
    <property type="component" value="Unassembled WGS sequence"/>
</dbReference>
<gene>
    <name evidence="2" type="ORF">PMAYCL1PPCAC_21313</name>
</gene>